<evidence type="ECO:0000313" key="5">
    <source>
        <dbReference type="EMBL" id="OGI86932.1"/>
    </source>
</evidence>
<evidence type="ECO:0008006" key="7">
    <source>
        <dbReference type="Google" id="ProtNLM"/>
    </source>
</evidence>
<dbReference type="GO" id="GO:0016651">
    <property type="term" value="F:oxidoreductase activity, acting on NAD(P)H"/>
    <property type="evidence" value="ECO:0007669"/>
    <property type="project" value="InterPro"/>
</dbReference>
<dbReference type="Pfam" id="PF00329">
    <property type="entry name" value="Complex1_30kDa"/>
    <property type="match status" value="1"/>
</dbReference>
<organism evidence="5 6">
    <name type="scientific">Candidatus Nomurabacteria bacterium RIFCSPLOWO2_01_FULL_36_16</name>
    <dbReference type="NCBI Taxonomy" id="1801767"/>
    <lineage>
        <taxon>Bacteria</taxon>
        <taxon>Candidatus Nomuraibacteriota</taxon>
    </lineage>
</organism>
<evidence type="ECO:0000256" key="2">
    <source>
        <dbReference type="ARBA" id="ARBA00023027"/>
    </source>
</evidence>
<dbReference type="SUPFAM" id="SSF143243">
    <property type="entry name" value="Nqo5-like"/>
    <property type="match status" value="1"/>
</dbReference>
<dbReference type="Gene3D" id="1.10.645.10">
    <property type="entry name" value="Cytochrome-c3 Hydrogenase, chain B"/>
    <property type="match status" value="1"/>
</dbReference>
<evidence type="ECO:0000259" key="4">
    <source>
        <dbReference type="Pfam" id="PF00346"/>
    </source>
</evidence>
<reference evidence="5 6" key="1">
    <citation type="journal article" date="2016" name="Nat. Commun.">
        <title>Thousands of microbial genomes shed light on interconnected biogeochemical processes in an aquifer system.</title>
        <authorList>
            <person name="Anantharaman K."/>
            <person name="Brown C.T."/>
            <person name="Hug L.A."/>
            <person name="Sharon I."/>
            <person name="Castelle C.J."/>
            <person name="Probst A.J."/>
            <person name="Thomas B.C."/>
            <person name="Singh A."/>
            <person name="Wilkins M.J."/>
            <person name="Karaoz U."/>
            <person name="Brodie E.L."/>
            <person name="Williams K.H."/>
            <person name="Hubbard S.S."/>
            <person name="Banfield J.F."/>
        </authorList>
    </citation>
    <scope>NUCLEOTIDE SEQUENCE [LARGE SCALE GENOMIC DNA]</scope>
</reference>
<evidence type="ECO:0000313" key="6">
    <source>
        <dbReference type="Proteomes" id="UP000177001"/>
    </source>
</evidence>
<gene>
    <name evidence="5" type="ORF">A3A91_00840</name>
</gene>
<feature type="domain" description="NADH:ubiquinone oxidoreductase 30kDa subunit" evidence="3">
    <location>
        <begin position="22"/>
        <end position="140"/>
    </location>
</feature>
<dbReference type="Gene3D" id="3.30.460.80">
    <property type="entry name" value="NADH:ubiquinone oxidoreductase, 30kDa subunit"/>
    <property type="match status" value="1"/>
</dbReference>
<dbReference type="InterPro" id="IPR001268">
    <property type="entry name" value="NADH_UbQ_OxRdtase_30kDa_su"/>
</dbReference>
<dbReference type="EMBL" id="MFUR01000007">
    <property type="protein sequence ID" value="OGI86932.1"/>
    <property type="molecule type" value="Genomic_DNA"/>
</dbReference>
<dbReference type="AlphaFoldDB" id="A0A1F6WYI2"/>
<dbReference type="InterPro" id="IPR037232">
    <property type="entry name" value="NADH_quin_OxRdtase_su_C/D-like"/>
</dbReference>
<dbReference type="Proteomes" id="UP000177001">
    <property type="component" value="Unassembled WGS sequence"/>
</dbReference>
<evidence type="ECO:0000259" key="3">
    <source>
        <dbReference type="Pfam" id="PF00329"/>
    </source>
</evidence>
<dbReference type="InterPro" id="IPR001135">
    <property type="entry name" value="NADH_Q_OxRdtase_suD"/>
</dbReference>
<dbReference type="PANTHER" id="PTHR43485:SF1">
    <property type="entry name" value="FORMATE HYDROGENLYASE SUBUNIT 5-RELATED"/>
    <property type="match status" value="1"/>
</dbReference>
<proteinExistence type="predicted"/>
<dbReference type="InterPro" id="IPR029014">
    <property type="entry name" value="NiFe-Hase_large"/>
</dbReference>
<keyword evidence="1" id="KW-0560">Oxidoreductase</keyword>
<keyword evidence="2" id="KW-0520">NAD</keyword>
<dbReference type="PANTHER" id="PTHR43485">
    <property type="entry name" value="HYDROGENASE-4 COMPONENT G"/>
    <property type="match status" value="1"/>
</dbReference>
<dbReference type="GO" id="GO:0051287">
    <property type="term" value="F:NAD binding"/>
    <property type="evidence" value="ECO:0007669"/>
    <property type="project" value="InterPro"/>
</dbReference>
<feature type="domain" description="NADH-quinone oxidoreductase subunit D" evidence="4">
    <location>
        <begin position="285"/>
        <end position="514"/>
    </location>
</feature>
<accession>A0A1F6WYI2</accession>
<name>A0A1F6WYI2_9BACT</name>
<dbReference type="GO" id="GO:0048038">
    <property type="term" value="F:quinone binding"/>
    <property type="evidence" value="ECO:0007669"/>
    <property type="project" value="InterPro"/>
</dbReference>
<dbReference type="GO" id="GO:0008137">
    <property type="term" value="F:NADH dehydrogenase (ubiquinone) activity"/>
    <property type="evidence" value="ECO:0007669"/>
    <property type="project" value="InterPro"/>
</dbReference>
<comment type="caution">
    <text evidence="5">The sequence shown here is derived from an EMBL/GenBank/DDBJ whole genome shotgun (WGS) entry which is preliminary data.</text>
</comment>
<dbReference type="InterPro" id="IPR052197">
    <property type="entry name" value="ComplexI_49kDa-like"/>
</dbReference>
<dbReference type="Pfam" id="PF00346">
    <property type="entry name" value="Complex1_49kDa"/>
    <property type="match status" value="1"/>
</dbReference>
<evidence type="ECO:0000256" key="1">
    <source>
        <dbReference type="ARBA" id="ARBA00023002"/>
    </source>
</evidence>
<protein>
    <recommendedName>
        <fullName evidence="7">NADH-quinone oxidoreductase subunit D domain-containing protein</fullName>
    </recommendedName>
</protein>
<sequence length="520" mass="58279">MQKYNLPKNLEVSFDNNVASFEVPVSQIKELVNNLYKNFNLSLKLVTATDEREEDGCFRIWYILGSPKDNIVIIPFIKLKDTIEFPSLSLDIHEIIDYERKIQTFFGLKPIGHHNARSIILHENWPKNLFPLRKDFNWQTKPPIAVNNTYHFQKVKGEGIYEISVGPIHAGIIEPGHFRFSVAGESIMLLEPRLGFTHKGSEKLFEVLPLAEKIHLSEKISGDSSFSHSLAFCQALEQLSDTNVPKRALCLRVIYSELERLANHFGDIGAIMLDTGFNFGGAQGSRLRENIMQINERITGSRFLRGVNIVGGVITDISEQENNILTDDLSNIAEDFSEIVDIVDNNASLLNRLEGTGVITFETAKDCGVIGVAGKAIGISSDARVNYPYAMYNELEFDEIATEKSGDVYARFRVRIKEVRSSIKIIQNALSKLPTGNINTHNSDISFKKNAFAVSVVEGWRGDIVYFVKTDSCGNISRVAPRDASFTNWAVLKDAGYDNVVPDFPLINKSFNLSYSGNDL</sequence>
<dbReference type="SUPFAM" id="SSF56762">
    <property type="entry name" value="HydB/Nqo4-like"/>
    <property type="match status" value="1"/>
</dbReference>